<protein>
    <submittedName>
        <fullName evidence="1">Uncharacterized protein</fullName>
    </submittedName>
</protein>
<dbReference type="Pfam" id="PF21813">
    <property type="entry name" value="DUF6882"/>
    <property type="match status" value="1"/>
</dbReference>
<gene>
    <name evidence="1" type="ORF">L8U58_08820</name>
</gene>
<dbReference type="Proteomes" id="UP001146505">
    <property type="component" value="Unassembled WGS sequence"/>
</dbReference>
<evidence type="ECO:0000313" key="1">
    <source>
        <dbReference type="EMBL" id="MCZ9305621.1"/>
    </source>
</evidence>
<keyword evidence="2" id="KW-1185">Reference proteome</keyword>
<sequence>MIPDIRRVGQHATLYATARNEQIIDFIIDQLGEGWQYNIESYGGIHRFVFKGPKGELTANAHLIASVAEDPPTLLWRWSGQAQEGNTAGLNVSNAAEAMRKWGLQQDLPGFVNQEVPYQPGEDAVTSVAGDVGDAAFEIFGPQTVFLYVPINQSGTFATFLLDGFSIPMPEMTIEEIFVKWDRILSQCDDPAWSIEGISHMRPDWRVEEIEPEEYQRAWRIVDEKGRYFEAELTVNREERYMSLSKKGLFTEEGT</sequence>
<accession>A0A9X3M7H5</accession>
<proteinExistence type="predicted"/>
<dbReference type="AlphaFoldDB" id="A0A9X3M7H5"/>
<dbReference type="EMBL" id="JAKMUV010000012">
    <property type="protein sequence ID" value="MCZ9305621.1"/>
    <property type="molecule type" value="Genomic_DNA"/>
</dbReference>
<dbReference type="RefSeq" id="WP_034975742.1">
    <property type="nucleotide sequence ID" value="NZ_JAKMUV010000012.1"/>
</dbReference>
<name>A0A9X3M7H5_9CORY</name>
<organism evidence="1 2">
    <name type="scientific">Corynebacterium macclintockiae</name>
    <dbReference type="NCBI Taxonomy" id="2913501"/>
    <lineage>
        <taxon>Bacteria</taxon>
        <taxon>Bacillati</taxon>
        <taxon>Actinomycetota</taxon>
        <taxon>Actinomycetes</taxon>
        <taxon>Mycobacteriales</taxon>
        <taxon>Corynebacteriaceae</taxon>
        <taxon>Corynebacterium</taxon>
    </lineage>
</organism>
<reference evidence="1" key="1">
    <citation type="submission" date="2022-02" db="EMBL/GenBank/DDBJ databases">
        <title>Corynebacterium sp. from urogenital microbiome.</title>
        <authorList>
            <person name="Cappelli E.A."/>
            <person name="Ribeiro T.G."/>
            <person name="Peixe L."/>
        </authorList>
    </citation>
    <scope>NUCLEOTIDE SEQUENCE</scope>
    <source>
        <strain evidence="1">C9Ua_112</strain>
    </source>
</reference>
<comment type="caution">
    <text evidence="1">The sequence shown here is derived from an EMBL/GenBank/DDBJ whole genome shotgun (WGS) entry which is preliminary data.</text>
</comment>
<dbReference type="InterPro" id="IPR049249">
    <property type="entry name" value="DUF6882"/>
</dbReference>
<dbReference type="GeneID" id="301813656"/>
<evidence type="ECO:0000313" key="2">
    <source>
        <dbReference type="Proteomes" id="UP001146505"/>
    </source>
</evidence>